<evidence type="ECO:0000256" key="1">
    <source>
        <dbReference type="ARBA" id="ARBA00006717"/>
    </source>
</evidence>
<evidence type="ECO:0000313" key="8">
    <source>
        <dbReference type="Proteomes" id="UP001142810"/>
    </source>
</evidence>
<dbReference type="HAMAP" id="MF_01039">
    <property type="entry name" value="PGAM_GpmA"/>
    <property type="match status" value="1"/>
</dbReference>
<comment type="function">
    <text evidence="5 6">Catalyzes the interconversion of 2-phosphoglycerate and 3-phosphoglycerate.</text>
</comment>
<evidence type="ECO:0000256" key="6">
    <source>
        <dbReference type="RuleBase" id="RU004512"/>
    </source>
</evidence>
<dbReference type="InterPro" id="IPR001345">
    <property type="entry name" value="PG/BPGM_mutase_AS"/>
</dbReference>
<evidence type="ECO:0000256" key="4">
    <source>
        <dbReference type="ARBA" id="ARBA00023235"/>
    </source>
</evidence>
<feature type="binding site" evidence="5">
    <location>
        <begin position="8"/>
        <end position="15"/>
    </location>
    <ligand>
        <name>substrate</name>
    </ligand>
</feature>
<gene>
    <name evidence="5 7" type="primary">gpmA</name>
    <name evidence="7" type="ORF">OPS25_11465</name>
</gene>
<evidence type="ECO:0000256" key="3">
    <source>
        <dbReference type="ARBA" id="ARBA00023152"/>
    </source>
</evidence>
<accession>A0ABT3P8R1</accession>
<keyword evidence="2 5" id="KW-0312">Gluconeogenesis</keyword>
<organism evidence="7 8">
    <name type="scientific">Alteromonas aquimaris</name>
    <dbReference type="NCBI Taxonomy" id="2998417"/>
    <lineage>
        <taxon>Bacteria</taxon>
        <taxon>Pseudomonadati</taxon>
        <taxon>Pseudomonadota</taxon>
        <taxon>Gammaproteobacteria</taxon>
        <taxon>Alteromonadales</taxon>
        <taxon>Alteromonadaceae</taxon>
        <taxon>Alteromonas/Salinimonas group</taxon>
        <taxon>Alteromonas</taxon>
    </lineage>
</organism>
<protein>
    <recommendedName>
        <fullName evidence="5 6">2,3-bisphosphoglycerate-dependent phosphoglycerate mutase</fullName>
        <shortName evidence="5">BPG-dependent PGAM</shortName>
        <shortName evidence="5">PGAM</shortName>
        <shortName evidence="5">Phosphoglyceromutase</shortName>
        <shortName evidence="5">dPGM</shortName>
        <ecNumber evidence="5 6">5.4.2.11</ecNumber>
    </recommendedName>
</protein>
<dbReference type="InterPro" id="IPR013078">
    <property type="entry name" value="His_Pase_superF_clade-1"/>
</dbReference>
<dbReference type="Proteomes" id="UP001142810">
    <property type="component" value="Unassembled WGS sequence"/>
</dbReference>
<dbReference type="Pfam" id="PF00300">
    <property type="entry name" value="His_Phos_1"/>
    <property type="match status" value="1"/>
</dbReference>
<dbReference type="RefSeq" id="WP_265617863.1">
    <property type="nucleotide sequence ID" value="NZ_JAPFRD010000011.1"/>
</dbReference>
<feature type="binding site" evidence="5">
    <location>
        <begin position="114"/>
        <end position="115"/>
    </location>
    <ligand>
        <name>substrate</name>
    </ligand>
</feature>
<dbReference type="SMART" id="SM00855">
    <property type="entry name" value="PGAM"/>
    <property type="match status" value="1"/>
</dbReference>
<comment type="subunit">
    <text evidence="5">Homodimer.</text>
</comment>
<keyword evidence="3 5" id="KW-0324">Glycolysis</keyword>
<feature type="active site" description="Tele-phosphohistidine intermediate" evidence="5">
    <location>
        <position position="9"/>
    </location>
</feature>
<feature type="binding site" evidence="5">
    <location>
        <begin position="87"/>
        <end position="90"/>
    </location>
    <ligand>
        <name>substrate</name>
    </ligand>
</feature>
<keyword evidence="8" id="KW-1185">Reference proteome</keyword>
<evidence type="ECO:0000313" key="7">
    <source>
        <dbReference type="EMBL" id="MCW8109115.1"/>
    </source>
</evidence>
<dbReference type="PIRSF" id="PIRSF000709">
    <property type="entry name" value="6PFK_2-Ptase"/>
    <property type="match status" value="1"/>
</dbReference>
<comment type="catalytic activity">
    <reaction evidence="5 6">
        <text>(2R)-2-phosphoglycerate = (2R)-3-phosphoglycerate</text>
        <dbReference type="Rhea" id="RHEA:15901"/>
        <dbReference type="ChEBI" id="CHEBI:58272"/>
        <dbReference type="ChEBI" id="CHEBI:58289"/>
        <dbReference type="EC" id="5.4.2.11"/>
    </reaction>
</comment>
<feature type="binding site" evidence="5">
    <location>
        <position position="98"/>
    </location>
    <ligand>
        <name>substrate</name>
    </ligand>
</feature>
<dbReference type="InterPro" id="IPR005952">
    <property type="entry name" value="Phosphogly_mut1"/>
</dbReference>
<keyword evidence="4 5" id="KW-0413">Isomerase</keyword>
<dbReference type="NCBIfam" id="NF010713">
    <property type="entry name" value="PRK14115.1"/>
    <property type="match status" value="1"/>
</dbReference>
<dbReference type="InterPro" id="IPR029033">
    <property type="entry name" value="His_PPase_superfam"/>
</dbReference>
<feature type="site" description="Transition state stabilizer" evidence="5">
    <location>
        <position position="182"/>
    </location>
</feature>
<dbReference type="Gene3D" id="3.40.50.1240">
    <property type="entry name" value="Phosphoglycerate mutase-like"/>
    <property type="match status" value="1"/>
</dbReference>
<dbReference type="GO" id="GO:0004619">
    <property type="term" value="F:phosphoglycerate mutase activity"/>
    <property type="evidence" value="ECO:0007669"/>
    <property type="project" value="UniProtKB-EC"/>
</dbReference>
<dbReference type="PROSITE" id="PS00175">
    <property type="entry name" value="PG_MUTASE"/>
    <property type="match status" value="1"/>
</dbReference>
<feature type="active site" description="Proton donor/acceptor" evidence="5">
    <location>
        <position position="87"/>
    </location>
</feature>
<sequence length="249" mass="28376">MYKLVLIRHGESQWNLENRFTGWHDVNLTETGVAQAKNAGRMLKEAGFEFDTAYTSVLLRAIKTLNIALEEMGQHYLPVKRSWRLNERHYGALTGLDKAETAAKHGEEQVKIWRRSFDIPPPFVEMDDEYFPGHDRRYSHIDPAILPRGESLALTIERVLPYWHDELRPAIQRGENIIIAAHGNSLRALVKYLDGMSEEEVLGLNIPTGVPLVYELDENLKPVSKEYLGDPEKIKAMMEAVAKQGSAKK</sequence>
<reference evidence="7" key="1">
    <citation type="submission" date="2022-11" db="EMBL/GenBank/DDBJ databases">
        <title>Alteromonas sp. nov., isolated from sea water of the Qingdao.</title>
        <authorList>
            <person name="Wang Q."/>
        </authorList>
    </citation>
    <scope>NUCLEOTIDE SEQUENCE</scope>
    <source>
        <strain evidence="7">ASW11-7</strain>
    </source>
</reference>
<name>A0ABT3P8R1_9ALTE</name>
<feature type="binding site" evidence="5">
    <location>
        <begin position="183"/>
        <end position="184"/>
    </location>
    <ligand>
        <name>substrate</name>
    </ligand>
</feature>
<evidence type="ECO:0000256" key="5">
    <source>
        <dbReference type="HAMAP-Rule" id="MF_01039"/>
    </source>
</evidence>
<dbReference type="EC" id="5.4.2.11" evidence="5 6"/>
<dbReference type="CDD" id="cd07067">
    <property type="entry name" value="HP_PGM_like"/>
    <property type="match status" value="1"/>
</dbReference>
<dbReference type="PANTHER" id="PTHR11931">
    <property type="entry name" value="PHOSPHOGLYCERATE MUTASE"/>
    <property type="match status" value="1"/>
</dbReference>
<evidence type="ECO:0000256" key="2">
    <source>
        <dbReference type="ARBA" id="ARBA00022432"/>
    </source>
</evidence>
<dbReference type="NCBIfam" id="TIGR01258">
    <property type="entry name" value="pgm_1"/>
    <property type="match status" value="1"/>
</dbReference>
<feature type="binding site" evidence="5">
    <location>
        <position position="60"/>
    </location>
    <ligand>
        <name>substrate</name>
    </ligand>
</feature>
<comment type="caution">
    <text evidence="7">The sequence shown here is derived from an EMBL/GenBank/DDBJ whole genome shotgun (WGS) entry which is preliminary data.</text>
</comment>
<dbReference type="SUPFAM" id="SSF53254">
    <property type="entry name" value="Phosphoglycerate mutase-like"/>
    <property type="match status" value="1"/>
</dbReference>
<comment type="similarity">
    <text evidence="1 5">Belongs to the phosphoglycerate mutase family. BPG-dependent PGAM subfamily.</text>
</comment>
<comment type="pathway">
    <text evidence="5 6">Carbohydrate degradation; glycolysis; pyruvate from D-glyceraldehyde 3-phosphate: step 3/5.</text>
</comment>
<feature type="binding site" evidence="5">
    <location>
        <begin position="21"/>
        <end position="22"/>
    </location>
    <ligand>
        <name>substrate</name>
    </ligand>
</feature>
<proteinExistence type="inferred from homology"/>
<dbReference type="EMBL" id="JAPFRD010000011">
    <property type="protein sequence ID" value="MCW8109115.1"/>
    <property type="molecule type" value="Genomic_DNA"/>
</dbReference>